<dbReference type="Gene3D" id="2.40.10.220">
    <property type="entry name" value="predicted glycosyltransferase like domains"/>
    <property type="match status" value="1"/>
</dbReference>
<keyword evidence="2" id="KW-1185">Reference proteome</keyword>
<organism evidence="1 2">
    <name type="scientific">Treponema saccharophilum DSM 2985</name>
    <dbReference type="NCBI Taxonomy" id="907348"/>
    <lineage>
        <taxon>Bacteria</taxon>
        <taxon>Pseudomonadati</taxon>
        <taxon>Spirochaetota</taxon>
        <taxon>Spirochaetia</taxon>
        <taxon>Spirochaetales</taxon>
        <taxon>Treponemataceae</taxon>
        <taxon>Treponema</taxon>
    </lineage>
</organism>
<dbReference type="OrthoDB" id="356575at2"/>
<dbReference type="AlphaFoldDB" id="H7EHW4"/>
<dbReference type="RefSeq" id="WP_002702363.1">
    <property type="nucleotide sequence ID" value="NZ_AGRW01000031.1"/>
</dbReference>
<dbReference type="PATRIC" id="fig|907348.3.peg.393"/>
<sequence>MTQEEKSKIFGKKVFFVTQSRKLINLIKDRLLTLEYEFYIIEDYKFLKNILSENPDSICFISPDFQLKREGWHNLIISLNSDSEYSSTKIGIISDGMRQSELDQFQARLTLEAGLILVDDGDDEVFRFIIKTLDKFQAKGMRQYVRANCGSDSSSGIFWTEGNTMYKMRVLDISSVGIAIDIPEKFHHVFNGKTGIEHCTLILNKKEYRLALDIKMIKPGRNGYIGIAMFRMGIPKKLLDTIRAYISSQLTNDLFEMIAKRPADRTDYNEIAL</sequence>
<name>H7EHW4_9SPIR</name>
<proteinExistence type="predicted"/>
<dbReference type="eggNOG" id="ENOG5033UH1">
    <property type="taxonomic scope" value="Bacteria"/>
</dbReference>
<reference evidence="1 2" key="1">
    <citation type="submission" date="2011-09" db="EMBL/GenBank/DDBJ databases">
        <title>The draft genome of Treponema saccharophilum DSM 2985.</title>
        <authorList>
            <consortium name="US DOE Joint Genome Institute (JGI-PGF)"/>
            <person name="Lucas S."/>
            <person name="Copeland A."/>
            <person name="Lapidus A."/>
            <person name="Glavina del Rio T."/>
            <person name="Dalin E."/>
            <person name="Tice H."/>
            <person name="Bruce D."/>
            <person name="Goodwin L."/>
            <person name="Pitluck S."/>
            <person name="Peters L."/>
            <person name="Kyrpides N."/>
            <person name="Mavromatis K."/>
            <person name="Ivanova N."/>
            <person name="Markowitz V."/>
            <person name="Cheng J.-F."/>
            <person name="Hugenholtz P."/>
            <person name="Woyke T."/>
            <person name="Wu D."/>
            <person name="Gronow S."/>
            <person name="Wellnitz S."/>
            <person name="Brambilla E."/>
            <person name="Klenk H.-P."/>
            <person name="Eisen J.A."/>
        </authorList>
    </citation>
    <scope>NUCLEOTIDE SEQUENCE [LARGE SCALE GENOMIC DNA]</scope>
    <source>
        <strain evidence="1 2">DSM 2985</strain>
    </source>
</reference>
<protein>
    <submittedName>
        <fullName evidence="1">Uncharacterized protein</fullName>
    </submittedName>
</protein>
<comment type="caution">
    <text evidence="1">The sequence shown here is derived from an EMBL/GenBank/DDBJ whole genome shotgun (WGS) entry which is preliminary data.</text>
</comment>
<evidence type="ECO:0000313" key="1">
    <source>
        <dbReference type="EMBL" id="EIC02807.1"/>
    </source>
</evidence>
<evidence type="ECO:0000313" key="2">
    <source>
        <dbReference type="Proteomes" id="UP000003571"/>
    </source>
</evidence>
<dbReference type="Proteomes" id="UP000003571">
    <property type="component" value="Unassembled WGS sequence"/>
</dbReference>
<gene>
    <name evidence="1" type="ORF">TresaDRAFT_2330</name>
</gene>
<accession>H7EHW4</accession>
<dbReference type="EMBL" id="AGRW01000031">
    <property type="protein sequence ID" value="EIC02807.1"/>
    <property type="molecule type" value="Genomic_DNA"/>
</dbReference>